<dbReference type="GO" id="GO:0005886">
    <property type="term" value="C:plasma membrane"/>
    <property type="evidence" value="ECO:0007669"/>
    <property type="project" value="UniProtKB-SubCell"/>
</dbReference>
<evidence type="ECO:0000256" key="15">
    <source>
        <dbReference type="SAM" id="MobiDB-lite"/>
    </source>
</evidence>
<dbReference type="Gene3D" id="3.30.565.10">
    <property type="entry name" value="Histidine kinase-like ATPase, C-terminal domain"/>
    <property type="match status" value="1"/>
</dbReference>
<dbReference type="SMART" id="SM00091">
    <property type="entry name" value="PAS"/>
    <property type="match status" value="3"/>
</dbReference>
<dbReference type="PROSITE" id="PS50110">
    <property type="entry name" value="RESPONSE_REGULATORY"/>
    <property type="match status" value="1"/>
</dbReference>
<gene>
    <name evidence="19" type="ORF">A4X06_0g3883</name>
</gene>
<dbReference type="InterPro" id="IPR036097">
    <property type="entry name" value="HisK_dim/P_sf"/>
</dbReference>
<feature type="region of interest" description="Disordered" evidence="15">
    <location>
        <begin position="390"/>
        <end position="444"/>
    </location>
</feature>
<evidence type="ECO:0000313" key="19">
    <source>
        <dbReference type="EMBL" id="KAE8248207.1"/>
    </source>
</evidence>
<dbReference type="InterPro" id="IPR035965">
    <property type="entry name" value="PAS-like_dom_sf"/>
</dbReference>
<keyword evidence="7" id="KW-0812">Transmembrane</keyword>
<keyword evidence="8" id="KW-0547">Nucleotide-binding</keyword>
<dbReference type="InterPro" id="IPR000014">
    <property type="entry name" value="PAS"/>
</dbReference>
<evidence type="ECO:0000256" key="12">
    <source>
        <dbReference type="ARBA" id="ARBA00023012"/>
    </source>
</evidence>
<keyword evidence="5 14" id="KW-0597">Phosphoprotein</keyword>
<dbReference type="InterPro" id="IPR005467">
    <property type="entry name" value="His_kinase_dom"/>
</dbReference>
<feature type="compositionally biased region" description="Polar residues" evidence="15">
    <location>
        <begin position="390"/>
        <end position="424"/>
    </location>
</feature>
<feature type="compositionally biased region" description="Basic and acidic residues" evidence="15">
    <location>
        <begin position="840"/>
        <end position="850"/>
    </location>
</feature>
<keyword evidence="11" id="KW-1133">Transmembrane helix</keyword>
<evidence type="ECO:0000256" key="10">
    <source>
        <dbReference type="ARBA" id="ARBA00022840"/>
    </source>
</evidence>
<evidence type="ECO:0000256" key="3">
    <source>
        <dbReference type="ARBA" id="ARBA00012438"/>
    </source>
</evidence>
<keyword evidence="13" id="KW-0472">Membrane</keyword>
<dbReference type="InterPro" id="IPR011006">
    <property type="entry name" value="CheY-like_superfamily"/>
</dbReference>
<dbReference type="PROSITE" id="PS50109">
    <property type="entry name" value="HIS_KIN"/>
    <property type="match status" value="1"/>
</dbReference>
<dbReference type="SUPFAM" id="SSF52172">
    <property type="entry name" value="CheY-like"/>
    <property type="match status" value="1"/>
</dbReference>
<dbReference type="CDD" id="cd00082">
    <property type="entry name" value="HisKA"/>
    <property type="match status" value="1"/>
</dbReference>
<comment type="subcellular location">
    <subcellularLocation>
        <location evidence="2">Cell membrane</location>
        <topology evidence="2">Multi-pass membrane protein</topology>
    </subcellularLocation>
</comment>
<feature type="region of interest" description="Disordered" evidence="15">
    <location>
        <begin position="1648"/>
        <end position="1669"/>
    </location>
</feature>
<dbReference type="NCBIfam" id="TIGR00229">
    <property type="entry name" value="sensory_box"/>
    <property type="match status" value="1"/>
</dbReference>
<dbReference type="Pfam" id="PF02518">
    <property type="entry name" value="HATPase_c"/>
    <property type="match status" value="1"/>
</dbReference>
<dbReference type="SMART" id="SM00086">
    <property type="entry name" value="PAC"/>
    <property type="match status" value="2"/>
</dbReference>
<dbReference type="Proteomes" id="UP000077684">
    <property type="component" value="Unassembled WGS sequence"/>
</dbReference>
<organism evidence="19 20">
    <name type="scientific">Tilletia controversa</name>
    <name type="common">dwarf bunt fungus</name>
    <dbReference type="NCBI Taxonomy" id="13291"/>
    <lineage>
        <taxon>Eukaryota</taxon>
        <taxon>Fungi</taxon>
        <taxon>Dikarya</taxon>
        <taxon>Basidiomycota</taxon>
        <taxon>Ustilaginomycotina</taxon>
        <taxon>Exobasidiomycetes</taxon>
        <taxon>Tilletiales</taxon>
        <taxon>Tilletiaceae</taxon>
        <taxon>Tilletia</taxon>
    </lineage>
</organism>
<feature type="compositionally biased region" description="Polar residues" evidence="15">
    <location>
        <begin position="433"/>
        <end position="444"/>
    </location>
</feature>
<keyword evidence="20" id="KW-1185">Reference proteome</keyword>
<dbReference type="FunFam" id="3.30.565.10:FF:000010">
    <property type="entry name" value="Sensor histidine kinase RcsC"/>
    <property type="match status" value="1"/>
</dbReference>
<feature type="region of interest" description="Disordered" evidence="15">
    <location>
        <begin position="1565"/>
        <end position="1616"/>
    </location>
</feature>
<evidence type="ECO:0000256" key="4">
    <source>
        <dbReference type="ARBA" id="ARBA00022475"/>
    </source>
</evidence>
<feature type="modified residue" description="4-aspartylphosphate" evidence="14">
    <location>
        <position position="1306"/>
    </location>
</feature>
<evidence type="ECO:0000256" key="7">
    <source>
        <dbReference type="ARBA" id="ARBA00022692"/>
    </source>
</evidence>
<dbReference type="SMART" id="SM00448">
    <property type="entry name" value="REC"/>
    <property type="match status" value="1"/>
</dbReference>
<reference evidence="19" key="1">
    <citation type="submission" date="2016-04" db="EMBL/GenBank/DDBJ databases">
        <authorList>
            <person name="Nguyen H.D."/>
            <person name="Samba Siva P."/>
            <person name="Cullis J."/>
            <person name="Levesque C.A."/>
            <person name="Hambleton S."/>
        </authorList>
    </citation>
    <scope>NUCLEOTIDE SEQUENCE</scope>
    <source>
        <strain evidence="19">DAOMC 236426</strain>
    </source>
</reference>
<evidence type="ECO:0000256" key="5">
    <source>
        <dbReference type="ARBA" id="ARBA00022553"/>
    </source>
</evidence>
<feature type="domain" description="Response regulatory" evidence="17">
    <location>
        <begin position="1257"/>
        <end position="1375"/>
    </location>
</feature>
<dbReference type="FunFam" id="3.30.450.20:FF:000099">
    <property type="entry name" value="Sensory box sensor histidine kinase"/>
    <property type="match status" value="1"/>
</dbReference>
<dbReference type="EC" id="2.7.13.3" evidence="3"/>
<dbReference type="GO" id="GO:0000155">
    <property type="term" value="F:phosphorelay sensor kinase activity"/>
    <property type="evidence" value="ECO:0007669"/>
    <property type="project" value="InterPro"/>
</dbReference>
<dbReference type="Gene3D" id="3.40.50.2300">
    <property type="match status" value="1"/>
</dbReference>
<dbReference type="SUPFAM" id="SSF55785">
    <property type="entry name" value="PYP-like sensor domain (PAS domain)"/>
    <property type="match status" value="1"/>
</dbReference>
<dbReference type="Pfam" id="PF00512">
    <property type="entry name" value="HisKA"/>
    <property type="match status" value="1"/>
</dbReference>
<evidence type="ECO:0000256" key="1">
    <source>
        <dbReference type="ARBA" id="ARBA00000085"/>
    </source>
</evidence>
<dbReference type="InterPro" id="IPR000700">
    <property type="entry name" value="PAS-assoc_C"/>
</dbReference>
<keyword evidence="6" id="KW-0808">Transferase</keyword>
<feature type="compositionally biased region" description="Low complexity" evidence="15">
    <location>
        <begin position="17"/>
        <end position="49"/>
    </location>
</feature>
<comment type="catalytic activity">
    <reaction evidence="1">
        <text>ATP + protein L-histidine = ADP + protein N-phospho-L-histidine.</text>
        <dbReference type="EC" id="2.7.13.3"/>
    </reaction>
</comment>
<feature type="compositionally biased region" description="Polar residues" evidence="15">
    <location>
        <begin position="1225"/>
        <end position="1238"/>
    </location>
</feature>
<feature type="region of interest" description="Disordered" evidence="15">
    <location>
        <begin position="1"/>
        <end position="49"/>
    </location>
</feature>
<evidence type="ECO:0000259" key="17">
    <source>
        <dbReference type="PROSITE" id="PS50110"/>
    </source>
</evidence>
<dbReference type="SMART" id="SM00387">
    <property type="entry name" value="HATPase_c"/>
    <property type="match status" value="1"/>
</dbReference>
<feature type="compositionally biased region" description="Low complexity" evidence="15">
    <location>
        <begin position="281"/>
        <end position="310"/>
    </location>
</feature>
<dbReference type="SUPFAM" id="SSF47384">
    <property type="entry name" value="Homodimeric domain of signal transducing histidine kinase"/>
    <property type="match status" value="1"/>
</dbReference>
<feature type="region of interest" description="Disordered" evidence="15">
    <location>
        <begin position="545"/>
        <end position="568"/>
    </location>
</feature>
<dbReference type="GO" id="GO:0005524">
    <property type="term" value="F:ATP binding"/>
    <property type="evidence" value="ECO:0007669"/>
    <property type="project" value="UniProtKB-KW"/>
</dbReference>
<feature type="domain" description="PAC" evidence="18">
    <location>
        <begin position="898"/>
        <end position="958"/>
    </location>
</feature>
<evidence type="ECO:0000256" key="14">
    <source>
        <dbReference type="PROSITE-ProRule" id="PRU00169"/>
    </source>
</evidence>
<dbReference type="Pfam" id="PF08447">
    <property type="entry name" value="PAS_3"/>
    <property type="match status" value="1"/>
</dbReference>
<feature type="compositionally biased region" description="Acidic residues" evidence="15">
    <location>
        <begin position="1773"/>
        <end position="1783"/>
    </location>
</feature>
<feature type="compositionally biased region" description="Polar residues" evidence="15">
    <location>
        <begin position="1585"/>
        <end position="1603"/>
    </location>
</feature>
<feature type="region of interest" description="Disordered" evidence="15">
    <location>
        <begin position="281"/>
        <end position="367"/>
    </location>
</feature>
<dbReference type="PANTHER" id="PTHR45339">
    <property type="entry name" value="HYBRID SIGNAL TRANSDUCTION HISTIDINE KINASE J"/>
    <property type="match status" value="1"/>
</dbReference>
<dbReference type="InterPro" id="IPR004358">
    <property type="entry name" value="Sig_transdc_His_kin-like_C"/>
</dbReference>
<feature type="domain" description="PAC" evidence="18">
    <location>
        <begin position="738"/>
        <end position="790"/>
    </location>
</feature>
<accession>A0A8X7MUZ9</accession>
<dbReference type="InterPro" id="IPR003661">
    <property type="entry name" value="HisK_dim/P_dom"/>
</dbReference>
<dbReference type="FunFam" id="1.10.287.130:FF:000003">
    <property type="entry name" value="Histidine kinase"/>
    <property type="match status" value="1"/>
</dbReference>
<evidence type="ECO:0000256" key="6">
    <source>
        <dbReference type="ARBA" id="ARBA00022679"/>
    </source>
</evidence>
<keyword evidence="9" id="KW-0418">Kinase</keyword>
<sequence length="1783" mass="189505">MPDIPAPAIKRRRTNMSGGSSSGTWPSGAVAPSPAAGAGAATSSSASVASTSTSAAARPLPLALTFPPKSMAPPSHPPGLVSSASYSTPFTAATAAGSVPASGPVNHYSPASAGLYGPVRSSSRGEGSARGSIGLTQSAIGFSSSTGAHHVTPLASTSPLMDLDESLRSVYFAPVPMVVLDADRRVRIVSRAAEALLNTSCSSCHGFSLDKVISQSSHGAFNLALSEAAQLLRSRSRNQSVVTRLAFVEEGEPRVVYGDASISAWWADEAMFDRPPVGGPYSSMRSGSASGPSSNFAGSFGAGRKSSSSSVLTRGGVPENEVANHTTASAGGIDSMDTDTPASVPSQSNAGTPSSATAPLPPYAAPRPGQGLIHEAYFTIVIIPQRGRVTNTPSANAQRSGSFAISEGSTPARSTPSLSEQPPSATHPAVSAQEAQASQPMDATASTDIQSCVTSVPLMPEPSPETGDIHVGLLPLPRDTPATEAEIEEPVHFTIDAKAAKLNTLRDAVLDTLGMAIIAVGRDGKTVVQNRAAIDMFDLWKAAQPGSKAHEKSDSDEPVGPDGEGGTKGDWAWLTEVIPVLDQAFTENVPLEQWPIYRATVHCESMGPVTFGIPNPVTGESMVWEVRGRPVRLGGPDGEWIGGMVMFEDVSHSVDQQEKEAKAKGEEYFQVVCDSLPQLIWTAEPDGFVDWYNKGWYSYTGLPLSRVEGTGWAEVVDQADLSHTSKLWSQSLRTGELYSVEYRLRRYDGAMRWMIGRALPVRDAEGNILKWFGSCTDIHDTVEALAASRQAQAQLESVINHAHVTLWAVDKEARITVAEGPGIRQLKLMTPSTPSSAEPDGGHLRSETGRGSEGSGSVMSRRNTHSMIGKSIFDVWDSREIREAISKALDGVPVVQEMEIEGRWFRTQYTPLRRYIEDRGGFEEFDAEMLDEEGEIEGVVGASMDITDRKKAEAQLQQSLQEQSRALAAETVAKEASRLKSEFLANMSHEIRTPIAGVIGLSELLCDTALTREQRDYAENIQRSADALLTVVNDILDLSKVENGKLDIENAPFSLNLIIMDTRKMLSFATEKKGLAFYCKDNLNYTSLLMGDAGRLRQVMTNLLTNAIKFTDAGSITMDVTETFEDAESVVVRFDISDTGCGISPATMQRLFQPFSQADPSTARRFGGTGLGLTICKNLVDLMKGQIGLESVEGLGSRAWFTVPFRKAARRHSRGSSIEGGVAAPSSSMSQGNVSARTGSPIGASSDPLRRPRKDIWILVAEDNMINQQIALKTLAKMQFSAKAADNGKLALAELSQRPYDLVLMDCQMPEMDGYEAAAEIRRSLNAEIRSIPIVAMTASAIAGDREKCLEAGMNDYLAKPVKAAALEGMLSRWLFDQETRQSLSRWCPLPDDAVSVPAPVLEGDHLSLAGPMSRTNRFSDTLEISTGPFSDSLYTMAGPPEITRRGTIMPTPAPMANATTPTPSRPDFKNMRIPLEAVVNSPSNTGVPTTTTMLSDGFFASPDAGGSHPAADLYFRRGSIDSRGSGGIMRQVADAVGFVQLAVPTAAAGPGEFSSLSSSGVLHVSSVSAGRPPSPRSRPDLSRQTSNQSEISRSLQETTSSGRLRKSARQEAGMGRDLEGELADAATHHAPPRLMDNVGPEDQVVDDSQERMLPQDPASPSHRGDHANTANERAIAEWQSRIHQSFRRGSNGSGLGPGIVTAPGAGPPITFFPHLAAPTSPKLKAAAPIISPLSEDTVMGAGAAVTVAAAAAAAAAAANLQHGTKRHREGEVVNDPDSEMST</sequence>
<evidence type="ECO:0000259" key="16">
    <source>
        <dbReference type="PROSITE" id="PS50109"/>
    </source>
</evidence>
<dbReference type="CDD" id="cd17546">
    <property type="entry name" value="REC_hyHK_CKI1_RcsC-like"/>
    <property type="match status" value="1"/>
</dbReference>
<feature type="domain" description="Histidine kinase" evidence="16">
    <location>
        <begin position="986"/>
        <end position="1207"/>
    </location>
</feature>
<reference evidence="19" key="2">
    <citation type="journal article" date="2019" name="IMA Fungus">
        <title>Genome sequencing and comparison of five Tilletia species to identify candidate genes for the detection of regulated species infecting wheat.</title>
        <authorList>
            <person name="Nguyen H.D.T."/>
            <person name="Sultana T."/>
            <person name="Kesanakurti P."/>
            <person name="Hambleton S."/>
        </authorList>
    </citation>
    <scope>NUCLEOTIDE SEQUENCE</scope>
    <source>
        <strain evidence="19">DAOMC 236426</strain>
    </source>
</reference>
<dbReference type="InterPro" id="IPR036890">
    <property type="entry name" value="HATPase_C_sf"/>
</dbReference>
<dbReference type="Pfam" id="PF00072">
    <property type="entry name" value="Response_reg"/>
    <property type="match status" value="1"/>
</dbReference>
<feature type="compositionally biased region" description="Polar residues" evidence="15">
    <location>
        <begin position="338"/>
        <end position="357"/>
    </location>
</feature>
<dbReference type="EMBL" id="LWDE02000377">
    <property type="protein sequence ID" value="KAE8248207.1"/>
    <property type="molecule type" value="Genomic_DNA"/>
</dbReference>
<feature type="region of interest" description="Disordered" evidence="15">
    <location>
        <begin position="1760"/>
        <end position="1783"/>
    </location>
</feature>
<dbReference type="CDD" id="cd16922">
    <property type="entry name" value="HATPase_EvgS-ArcB-TorS-like"/>
    <property type="match status" value="1"/>
</dbReference>
<dbReference type="SMART" id="SM00388">
    <property type="entry name" value="HisKA"/>
    <property type="match status" value="1"/>
</dbReference>
<comment type="caution">
    <text evidence="19">The sequence shown here is derived from an EMBL/GenBank/DDBJ whole genome shotgun (WGS) entry which is preliminary data.</text>
</comment>
<feature type="region of interest" description="Disordered" evidence="15">
    <location>
        <begin position="1212"/>
        <end position="1249"/>
    </location>
</feature>
<keyword evidence="4" id="KW-1003">Cell membrane</keyword>
<dbReference type="InterPro" id="IPR001789">
    <property type="entry name" value="Sig_transdc_resp-reg_receiver"/>
</dbReference>
<evidence type="ECO:0000256" key="13">
    <source>
        <dbReference type="ARBA" id="ARBA00023136"/>
    </source>
</evidence>
<dbReference type="PROSITE" id="PS50113">
    <property type="entry name" value="PAC"/>
    <property type="match status" value="2"/>
</dbReference>
<keyword evidence="10" id="KW-0067">ATP-binding</keyword>
<dbReference type="InterPro" id="IPR003594">
    <property type="entry name" value="HATPase_dom"/>
</dbReference>
<evidence type="ECO:0000256" key="11">
    <source>
        <dbReference type="ARBA" id="ARBA00022989"/>
    </source>
</evidence>
<evidence type="ECO:0000313" key="20">
    <source>
        <dbReference type="Proteomes" id="UP000077684"/>
    </source>
</evidence>
<dbReference type="Gene3D" id="1.10.287.130">
    <property type="match status" value="1"/>
</dbReference>
<dbReference type="InterPro" id="IPR013655">
    <property type="entry name" value="PAS_fold_3"/>
</dbReference>
<evidence type="ECO:0000256" key="2">
    <source>
        <dbReference type="ARBA" id="ARBA00004651"/>
    </source>
</evidence>
<protein>
    <recommendedName>
        <fullName evidence="3">histidine kinase</fullName>
        <ecNumber evidence="3">2.7.13.3</ecNumber>
    </recommendedName>
</protein>
<feature type="region of interest" description="Disordered" evidence="15">
    <location>
        <begin position="1446"/>
        <end position="1468"/>
    </location>
</feature>
<proteinExistence type="predicted"/>
<dbReference type="Gene3D" id="3.30.450.20">
    <property type="entry name" value="PAS domain"/>
    <property type="match status" value="2"/>
</dbReference>
<name>A0A8X7MUZ9_9BASI</name>
<dbReference type="InterPro" id="IPR001610">
    <property type="entry name" value="PAC"/>
</dbReference>
<dbReference type="CDD" id="cd00130">
    <property type="entry name" value="PAS"/>
    <property type="match status" value="1"/>
</dbReference>
<feature type="region of interest" description="Disordered" evidence="15">
    <location>
        <begin position="827"/>
        <end position="863"/>
    </location>
</feature>
<dbReference type="PRINTS" id="PR00344">
    <property type="entry name" value="BCTRLSENSOR"/>
</dbReference>
<evidence type="ECO:0000256" key="9">
    <source>
        <dbReference type="ARBA" id="ARBA00022777"/>
    </source>
</evidence>
<dbReference type="PANTHER" id="PTHR45339:SF1">
    <property type="entry name" value="HYBRID SIGNAL TRANSDUCTION HISTIDINE KINASE J"/>
    <property type="match status" value="1"/>
</dbReference>
<evidence type="ECO:0000256" key="8">
    <source>
        <dbReference type="ARBA" id="ARBA00022741"/>
    </source>
</evidence>
<dbReference type="SUPFAM" id="SSF55874">
    <property type="entry name" value="ATPase domain of HSP90 chaperone/DNA topoisomerase II/histidine kinase"/>
    <property type="match status" value="1"/>
</dbReference>
<keyword evidence="12" id="KW-0902">Two-component regulatory system</keyword>
<feature type="compositionally biased region" description="Low complexity" evidence="15">
    <location>
        <begin position="1448"/>
        <end position="1463"/>
    </location>
</feature>
<evidence type="ECO:0000259" key="18">
    <source>
        <dbReference type="PROSITE" id="PS50113"/>
    </source>
</evidence>